<dbReference type="PANTHER" id="PTHR26379">
    <property type="entry name" value="BTB/POZ AND MATH DOMAIN-CONTAINING PROTEIN 1"/>
    <property type="match status" value="1"/>
</dbReference>
<accession>A0A0Q3GCQ8</accession>
<dbReference type="InterPro" id="IPR002083">
    <property type="entry name" value="MATH/TRAF_dom"/>
</dbReference>
<dbReference type="PANTHER" id="PTHR26379:SF187">
    <property type="entry name" value="OS07G0655300 PROTEIN"/>
    <property type="match status" value="1"/>
</dbReference>
<evidence type="ECO:0000259" key="1">
    <source>
        <dbReference type="PROSITE" id="PS50144"/>
    </source>
</evidence>
<evidence type="ECO:0000313" key="3">
    <source>
        <dbReference type="EnsemblPlants" id="KQK08991"/>
    </source>
</evidence>
<dbReference type="EMBL" id="CM000881">
    <property type="protein sequence ID" value="KQK08991.1"/>
    <property type="molecule type" value="Genomic_DNA"/>
</dbReference>
<sequence length="117" mass="13239">MATSTLSLSAIRVMRSAYAITCKPVNGSHVLRIDGYSQLKKNWIEYPKHINSCDFSVGGYMWRLMYYPNCSRSKFKNHISVLLQLASYPGNEVVEGRSRFSLLDQFGTGINAFHIPS</sequence>
<dbReference type="Proteomes" id="UP000008810">
    <property type="component" value="Chromosome 2"/>
</dbReference>
<organism evidence="2">
    <name type="scientific">Brachypodium distachyon</name>
    <name type="common">Purple false brome</name>
    <name type="synonym">Trachynia distachya</name>
    <dbReference type="NCBI Taxonomy" id="15368"/>
    <lineage>
        <taxon>Eukaryota</taxon>
        <taxon>Viridiplantae</taxon>
        <taxon>Streptophyta</taxon>
        <taxon>Embryophyta</taxon>
        <taxon>Tracheophyta</taxon>
        <taxon>Spermatophyta</taxon>
        <taxon>Magnoliopsida</taxon>
        <taxon>Liliopsida</taxon>
        <taxon>Poales</taxon>
        <taxon>Poaceae</taxon>
        <taxon>BOP clade</taxon>
        <taxon>Pooideae</taxon>
        <taxon>Stipodae</taxon>
        <taxon>Brachypodieae</taxon>
        <taxon>Brachypodium</taxon>
    </lineage>
</organism>
<dbReference type="AlphaFoldDB" id="A0A0Q3GCQ8"/>
<dbReference type="Gramene" id="KQK08991">
    <property type="protein sequence ID" value="KQK08991"/>
    <property type="gene ID" value="BRADI_2g45355v3"/>
</dbReference>
<dbReference type="SUPFAM" id="SSF49599">
    <property type="entry name" value="TRAF domain-like"/>
    <property type="match status" value="1"/>
</dbReference>
<dbReference type="InParanoid" id="A0A0Q3GCQ8"/>
<dbReference type="Gene3D" id="2.60.210.10">
    <property type="entry name" value="Apoptosis, Tumor Necrosis Factor Receptor Associated Protein 2, Chain A"/>
    <property type="match status" value="1"/>
</dbReference>
<evidence type="ECO:0000313" key="4">
    <source>
        <dbReference type="Proteomes" id="UP000008810"/>
    </source>
</evidence>
<reference evidence="2" key="2">
    <citation type="submission" date="2017-06" db="EMBL/GenBank/DDBJ databases">
        <title>WGS assembly of Brachypodium distachyon.</title>
        <authorList>
            <consortium name="The International Brachypodium Initiative"/>
            <person name="Lucas S."/>
            <person name="Harmon-Smith M."/>
            <person name="Lail K."/>
            <person name="Tice H."/>
            <person name="Grimwood J."/>
            <person name="Bruce D."/>
            <person name="Barry K."/>
            <person name="Shu S."/>
            <person name="Lindquist E."/>
            <person name="Wang M."/>
            <person name="Pitluck S."/>
            <person name="Vogel J.P."/>
            <person name="Garvin D.F."/>
            <person name="Mockler T.C."/>
            <person name="Schmutz J."/>
            <person name="Rokhsar D."/>
            <person name="Bevan M.W."/>
        </authorList>
    </citation>
    <scope>NUCLEOTIDE SEQUENCE</scope>
    <source>
        <strain evidence="2">Bd21</strain>
    </source>
</reference>
<feature type="domain" description="MATH" evidence="1">
    <location>
        <begin position="26"/>
        <end position="117"/>
    </location>
</feature>
<dbReference type="EnsemblPlants" id="KQK08991">
    <property type="protein sequence ID" value="KQK08991"/>
    <property type="gene ID" value="BRADI_2g45355v3"/>
</dbReference>
<dbReference type="GO" id="GO:0016567">
    <property type="term" value="P:protein ubiquitination"/>
    <property type="evidence" value="ECO:0007669"/>
    <property type="project" value="InterPro"/>
</dbReference>
<dbReference type="InterPro" id="IPR045005">
    <property type="entry name" value="BPM1-6"/>
</dbReference>
<dbReference type="PROSITE" id="PS50144">
    <property type="entry name" value="MATH"/>
    <property type="match status" value="1"/>
</dbReference>
<proteinExistence type="predicted"/>
<dbReference type="OrthoDB" id="621137at2759"/>
<dbReference type="CDD" id="cd00121">
    <property type="entry name" value="MATH"/>
    <property type="match status" value="1"/>
</dbReference>
<reference evidence="2 3" key="1">
    <citation type="journal article" date="2010" name="Nature">
        <title>Genome sequencing and analysis of the model grass Brachypodium distachyon.</title>
        <authorList>
            <consortium name="International Brachypodium Initiative"/>
        </authorList>
    </citation>
    <scope>NUCLEOTIDE SEQUENCE [LARGE SCALE GENOMIC DNA]</scope>
    <source>
        <strain evidence="2 3">Bd21</strain>
    </source>
</reference>
<dbReference type="STRING" id="15368.A0A0Q3GCQ8"/>
<protein>
    <recommendedName>
        <fullName evidence="1">MATH domain-containing protein</fullName>
    </recommendedName>
</protein>
<evidence type="ECO:0000313" key="2">
    <source>
        <dbReference type="EMBL" id="KQK08991.1"/>
    </source>
</evidence>
<reference evidence="3" key="3">
    <citation type="submission" date="2018-08" db="UniProtKB">
        <authorList>
            <consortium name="EnsemblPlants"/>
        </authorList>
    </citation>
    <scope>IDENTIFICATION</scope>
    <source>
        <strain evidence="3">cv. Bd21</strain>
    </source>
</reference>
<dbReference type="InterPro" id="IPR008974">
    <property type="entry name" value="TRAF-like"/>
</dbReference>
<keyword evidence="4" id="KW-1185">Reference proteome</keyword>
<name>A0A0Q3GCQ8_BRADI</name>
<dbReference type="Pfam" id="PF22486">
    <property type="entry name" value="MATH_2"/>
    <property type="match status" value="1"/>
</dbReference>
<gene>
    <name evidence="2" type="ORF">BRADI_2g45355v3</name>
</gene>